<evidence type="ECO:0000256" key="11">
    <source>
        <dbReference type="SAM" id="Phobius"/>
    </source>
</evidence>
<keyword evidence="7 9" id="KW-0472">Membrane</keyword>
<dbReference type="Gene3D" id="3.30.465.10">
    <property type="match status" value="1"/>
</dbReference>
<feature type="transmembrane region" description="Helical" evidence="11">
    <location>
        <begin position="98"/>
        <end position="122"/>
    </location>
</feature>
<dbReference type="PANTHER" id="PTHR43099">
    <property type="entry name" value="UPF0053 PROTEIN YRKA"/>
    <property type="match status" value="1"/>
</dbReference>
<dbReference type="Gene3D" id="3.10.580.10">
    <property type="entry name" value="CBS-domain"/>
    <property type="match status" value="1"/>
</dbReference>
<keyword evidence="2" id="KW-1003">Cell membrane</keyword>
<feature type="transmembrane region" description="Helical" evidence="11">
    <location>
        <begin position="57"/>
        <end position="77"/>
    </location>
</feature>
<evidence type="ECO:0000256" key="6">
    <source>
        <dbReference type="ARBA" id="ARBA00023122"/>
    </source>
</evidence>
<dbReference type="FunCoup" id="E8R5L8">
    <property type="interactions" value="8"/>
</dbReference>
<evidence type="ECO:0000256" key="3">
    <source>
        <dbReference type="ARBA" id="ARBA00022692"/>
    </source>
</evidence>
<evidence type="ECO:0000256" key="10">
    <source>
        <dbReference type="SAM" id="MobiDB-lite"/>
    </source>
</evidence>
<dbReference type="PROSITE" id="PS51371">
    <property type="entry name" value="CBS"/>
    <property type="match status" value="2"/>
</dbReference>
<keyword evidence="3 9" id="KW-0812">Transmembrane</keyword>
<evidence type="ECO:0000259" key="12">
    <source>
        <dbReference type="PROSITE" id="PS51371"/>
    </source>
</evidence>
<evidence type="ECO:0000256" key="9">
    <source>
        <dbReference type="PROSITE-ProRule" id="PRU01193"/>
    </source>
</evidence>
<dbReference type="Pfam" id="PF00571">
    <property type="entry name" value="CBS"/>
    <property type="match status" value="2"/>
</dbReference>
<evidence type="ECO:0000256" key="1">
    <source>
        <dbReference type="ARBA" id="ARBA00004651"/>
    </source>
</evidence>
<feature type="compositionally biased region" description="Basic and acidic residues" evidence="10">
    <location>
        <begin position="487"/>
        <end position="496"/>
    </location>
</feature>
<dbReference type="Proteomes" id="UP000008631">
    <property type="component" value="Chromosome"/>
</dbReference>
<dbReference type="InterPro" id="IPR016169">
    <property type="entry name" value="FAD-bd_PCMH_sub2"/>
</dbReference>
<reference evidence="14 15" key="2">
    <citation type="journal article" date="2011" name="Stand. Genomic Sci.">
        <title>Complete genome sequence of Isosphaera pallida type strain (IS1B).</title>
        <authorList>
            <consortium name="US DOE Joint Genome Institute (JGI-PGF)"/>
            <person name="Goker M."/>
            <person name="Cleland D."/>
            <person name="Saunders E."/>
            <person name="Lapidus A."/>
            <person name="Nolan M."/>
            <person name="Lucas S."/>
            <person name="Hammon N."/>
            <person name="Deshpande S."/>
            <person name="Cheng J.F."/>
            <person name="Tapia R."/>
            <person name="Han C."/>
            <person name="Goodwin L."/>
            <person name="Pitluck S."/>
            <person name="Liolios K."/>
            <person name="Pagani I."/>
            <person name="Ivanova N."/>
            <person name="Mavromatis K."/>
            <person name="Pati A."/>
            <person name="Chen A."/>
            <person name="Palaniappan K."/>
            <person name="Land M."/>
            <person name="Hauser L."/>
            <person name="Chang Y.J."/>
            <person name="Jeffries C.D."/>
            <person name="Detter J.C."/>
            <person name="Beck B."/>
            <person name="Woyke T."/>
            <person name="Bristow J."/>
            <person name="Eisen J.A."/>
            <person name="Markowitz V."/>
            <person name="Hugenholtz P."/>
            <person name="Kyrpides N.C."/>
            <person name="Klenk H.P."/>
        </authorList>
    </citation>
    <scope>NUCLEOTIDE SEQUENCE [LARGE SCALE GENOMIC DNA]</scope>
    <source>
        <strain evidence="15">ATCC 43644 / DSM 9630 / IS1B</strain>
    </source>
</reference>
<dbReference type="Pfam" id="PF01595">
    <property type="entry name" value="CNNM"/>
    <property type="match status" value="1"/>
</dbReference>
<keyword evidence="15" id="KW-1185">Reference proteome</keyword>
<evidence type="ECO:0000256" key="7">
    <source>
        <dbReference type="ARBA" id="ARBA00023136"/>
    </source>
</evidence>
<feature type="domain" description="CBS" evidence="12">
    <location>
        <begin position="225"/>
        <end position="287"/>
    </location>
</feature>
<dbReference type="InterPro" id="IPR002550">
    <property type="entry name" value="CNNM"/>
</dbReference>
<feature type="region of interest" description="Disordered" evidence="10">
    <location>
        <begin position="474"/>
        <end position="496"/>
    </location>
</feature>
<evidence type="ECO:0000259" key="13">
    <source>
        <dbReference type="PROSITE" id="PS51846"/>
    </source>
</evidence>
<evidence type="ECO:0000313" key="14">
    <source>
        <dbReference type="EMBL" id="ADV61767.1"/>
    </source>
</evidence>
<dbReference type="EMBL" id="CP002353">
    <property type="protein sequence ID" value="ADV61767.1"/>
    <property type="molecule type" value="Genomic_DNA"/>
</dbReference>
<dbReference type="KEGG" id="ipa:Isop_1180"/>
<dbReference type="SMART" id="SM01091">
    <property type="entry name" value="CorC_HlyC"/>
    <property type="match status" value="1"/>
</dbReference>
<feature type="domain" description="CBS" evidence="12">
    <location>
        <begin position="290"/>
        <end position="347"/>
    </location>
</feature>
<dbReference type="InterPro" id="IPR005170">
    <property type="entry name" value="Transptr-assoc_dom"/>
</dbReference>
<dbReference type="HOGENOM" id="CLU_015237_4_0_0"/>
<dbReference type="STRING" id="575540.Isop_1180"/>
<dbReference type="InParanoid" id="E8R5L8"/>
<protein>
    <recommendedName>
        <fullName evidence="16">CBS domain containing protein</fullName>
    </recommendedName>
</protein>
<proteinExistence type="predicted"/>
<keyword evidence="4" id="KW-0677">Repeat</keyword>
<dbReference type="OrthoDB" id="9798188at2"/>
<comment type="subcellular location">
    <subcellularLocation>
        <location evidence="1">Cell membrane</location>
        <topology evidence="1">Multi-pass membrane protein</topology>
    </subcellularLocation>
</comment>
<dbReference type="InterPro" id="IPR036318">
    <property type="entry name" value="FAD-bd_PCMH-like_sf"/>
</dbReference>
<dbReference type="PANTHER" id="PTHR43099:SF5">
    <property type="entry name" value="HLYC_CORC FAMILY TRANSPORTER"/>
    <property type="match status" value="1"/>
</dbReference>
<keyword evidence="5 9" id="KW-1133">Transmembrane helix</keyword>
<dbReference type="InterPro" id="IPR044751">
    <property type="entry name" value="Ion_transp-like_CBS"/>
</dbReference>
<dbReference type="AlphaFoldDB" id="E8R5L8"/>
<evidence type="ECO:0008006" key="16">
    <source>
        <dbReference type="Google" id="ProtNLM"/>
    </source>
</evidence>
<sequence>MTGSDAALVALLLFANALFVAAEFALVKVRVSQIDELVERGHTLAKMTRRMLDQLDSYISAAQLGITLASLALGRVIESSVEPMIAGAFKRLGLEDSAAGIEAHGGVVVPLLALGITTFFHISLGEQVPKILAIRTARTVALWTGPPMVVFHFVCYPVIVLFSGFTNFVLRLMRVAPADLEHSHTSHELRKMVAESFRSGQLTDESRSMIENVLTLGEKTARRVMIPRPDIVSLSLSRPFEENLKLIRTSHHSRLPIGRDDLEEILGVVHVKDVVEAEGRLASNDDLVALARPVPLFPETIRLNQLFKELRARQTHLAMLADEFGSLVGMVTLENVLEALVGPILDEFDQEPPEIQADSTQPGAFWILPTCPLDTFEQVCGLKLSNQTEADTLGQFVLERLGRLAKIGDVVNVGAHRLRVIEADRTRIRRLRLEPISPTGLSSSLTLAVETATAKVAADPIVARVEHEAGFSPVSDLGDQAIATTSGEDRRAKESD</sequence>
<dbReference type="CDD" id="cd04590">
    <property type="entry name" value="CBS_pair_CorC_HlyC_assoc"/>
    <property type="match status" value="1"/>
</dbReference>
<reference key="1">
    <citation type="submission" date="2010-11" db="EMBL/GenBank/DDBJ databases">
        <title>The complete sequence of chromosome of Isophaera pallida ATCC 43644.</title>
        <authorList>
            <consortium name="US DOE Joint Genome Institute (JGI-PGF)"/>
            <person name="Lucas S."/>
            <person name="Copeland A."/>
            <person name="Lapidus A."/>
            <person name="Bruce D."/>
            <person name="Goodwin L."/>
            <person name="Pitluck S."/>
            <person name="Kyrpides N."/>
            <person name="Mavromatis K."/>
            <person name="Pagani I."/>
            <person name="Ivanova N."/>
            <person name="Saunders E."/>
            <person name="Brettin T."/>
            <person name="Detter J.C."/>
            <person name="Han C."/>
            <person name="Tapia R."/>
            <person name="Land M."/>
            <person name="Hauser L."/>
            <person name="Markowitz V."/>
            <person name="Cheng J.-F."/>
            <person name="Hugenholtz P."/>
            <person name="Woyke T."/>
            <person name="Wu D."/>
            <person name="Eisen J.A."/>
        </authorList>
    </citation>
    <scope>NUCLEOTIDE SEQUENCE</scope>
    <source>
        <strain>ATCC 43644</strain>
    </source>
</reference>
<dbReference type="InterPro" id="IPR046342">
    <property type="entry name" value="CBS_dom_sf"/>
</dbReference>
<evidence type="ECO:0000256" key="2">
    <source>
        <dbReference type="ARBA" id="ARBA00022475"/>
    </source>
</evidence>
<gene>
    <name evidence="14" type="ordered locus">Isop_1180</name>
</gene>
<organism evidence="14 15">
    <name type="scientific">Isosphaera pallida (strain ATCC 43644 / DSM 9630 / IS1B)</name>
    <dbReference type="NCBI Taxonomy" id="575540"/>
    <lineage>
        <taxon>Bacteria</taxon>
        <taxon>Pseudomonadati</taxon>
        <taxon>Planctomycetota</taxon>
        <taxon>Planctomycetia</taxon>
        <taxon>Isosphaerales</taxon>
        <taxon>Isosphaeraceae</taxon>
        <taxon>Isosphaera</taxon>
    </lineage>
</organism>
<dbReference type="eggNOG" id="COG1253">
    <property type="taxonomic scope" value="Bacteria"/>
</dbReference>
<dbReference type="GO" id="GO:0050660">
    <property type="term" value="F:flavin adenine dinucleotide binding"/>
    <property type="evidence" value="ECO:0007669"/>
    <property type="project" value="InterPro"/>
</dbReference>
<dbReference type="Pfam" id="PF03471">
    <property type="entry name" value="CorC_HlyC"/>
    <property type="match status" value="1"/>
</dbReference>
<evidence type="ECO:0000256" key="4">
    <source>
        <dbReference type="ARBA" id="ARBA00022737"/>
    </source>
</evidence>
<dbReference type="SUPFAM" id="SSF56176">
    <property type="entry name" value="FAD-binding/transporter-associated domain-like"/>
    <property type="match status" value="1"/>
</dbReference>
<dbReference type="InterPro" id="IPR000644">
    <property type="entry name" value="CBS_dom"/>
</dbReference>
<dbReference type="GO" id="GO:0005886">
    <property type="term" value="C:plasma membrane"/>
    <property type="evidence" value="ECO:0007669"/>
    <property type="project" value="UniProtKB-SubCell"/>
</dbReference>
<evidence type="ECO:0000256" key="5">
    <source>
        <dbReference type="ARBA" id="ARBA00022989"/>
    </source>
</evidence>
<keyword evidence="6 8" id="KW-0129">CBS domain</keyword>
<feature type="transmembrane region" description="Helical" evidence="11">
    <location>
        <begin position="149"/>
        <end position="170"/>
    </location>
</feature>
<dbReference type="InterPro" id="IPR051676">
    <property type="entry name" value="UPF0053_domain"/>
</dbReference>
<dbReference type="PROSITE" id="PS51846">
    <property type="entry name" value="CNNM"/>
    <property type="match status" value="1"/>
</dbReference>
<evidence type="ECO:0000256" key="8">
    <source>
        <dbReference type="PROSITE-ProRule" id="PRU00703"/>
    </source>
</evidence>
<dbReference type="RefSeq" id="WP_013564056.1">
    <property type="nucleotide sequence ID" value="NC_014962.1"/>
</dbReference>
<feature type="domain" description="CNNM transmembrane" evidence="13">
    <location>
        <begin position="1"/>
        <end position="206"/>
    </location>
</feature>
<dbReference type="SUPFAM" id="SSF54631">
    <property type="entry name" value="CBS-domain pair"/>
    <property type="match status" value="1"/>
</dbReference>
<evidence type="ECO:0000313" key="15">
    <source>
        <dbReference type="Proteomes" id="UP000008631"/>
    </source>
</evidence>
<name>E8R5L8_ISOPI</name>
<accession>E8R5L8</accession>